<comment type="caution">
    <text evidence="10">The sequence shown here is derived from an EMBL/GenBank/DDBJ whole genome shotgun (WGS) entry which is preliminary data.</text>
</comment>
<organism evidence="10 11">
    <name type="scientific">Hypothenemus hampei</name>
    <name type="common">Coffee berry borer</name>
    <dbReference type="NCBI Taxonomy" id="57062"/>
    <lineage>
        <taxon>Eukaryota</taxon>
        <taxon>Metazoa</taxon>
        <taxon>Ecdysozoa</taxon>
        <taxon>Arthropoda</taxon>
        <taxon>Hexapoda</taxon>
        <taxon>Insecta</taxon>
        <taxon>Pterygota</taxon>
        <taxon>Neoptera</taxon>
        <taxon>Endopterygota</taxon>
        <taxon>Coleoptera</taxon>
        <taxon>Polyphaga</taxon>
        <taxon>Cucujiformia</taxon>
        <taxon>Curculionidae</taxon>
        <taxon>Scolytinae</taxon>
        <taxon>Hypothenemus</taxon>
    </lineage>
</organism>
<dbReference type="Pfam" id="PF07679">
    <property type="entry name" value="I-set"/>
    <property type="match status" value="1"/>
</dbReference>
<dbReference type="InterPro" id="IPR003598">
    <property type="entry name" value="Ig_sub2"/>
</dbReference>
<dbReference type="InterPro" id="IPR007110">
    <property type="entry name" value="Ig-like_dom"/>
</dbReference>
<keyword evidence="3" id="KW-1015">Disulfide bond</keyword>
<dbReference type="PROSITE" id="PS50835">
    <property type="entry name" value="IG_LIKE"/>
    <property type="match status" value="2"/>
</dbReference>
<reference evidence="10 11" key="1">
    <citation type="submission" date="2024-05" db="EMBL/GenBank/DDBJ databases">
        <title>Genetic variation in Jamaican populations of the coffee berry borer (Hypothenemus hampei).</title>
        <authorList>
            <person name="Errbii M."/>
            <person name="Myrie A."/>
        </authorList>
    </citation>
    <scope>NUCLEOTIDE SEQUENCE [LARGE SCALE GENOMIC DNA]</scope>
    <source>
        <strain evidence="10">JA-Hopewell-2020-01-JO</strain>
        <tissue evidence="10">Whole body</tissue>
    </source>
</reference>
<protein>
    <recommendedName>
        <fullName evidence="9">Ig-like domain-containing protein</fullName>
    </recommendedName>
</protein>
<keyword evidence="7" id="KW-1133">Transmembrane helix</keyword>
<dbReference type="CDD" id="cd00096">
    <property type="entry name" value="Ig"/>
    <property type="match status" value="1"/>
</dbReference>
<feature type="domain" description="Ig-like" evidence="9">
    <location>
        <begin position="122"/>
        <end position="223"/>
    </location>
</feature>
<evidence type="ECO:0000256" key="7">
    <source>
        <dbReference type="SAM" id="Phobius"/>
    </source>
</evidence>
<dbReference type="InterPro" id="IPR036179">
    <property type="entry name" value="Ig-like_dom_sf"/>
</dbReference>
<dbReference type="SMART" id="SM00408">
    <property type="entry name" value="IGc2"/>
    <property type="match status" value="2"/>
</dbReference>
<feature type="transmembrane region" description="Helical" evidence="7">
    <location>
        <begin position="235"/>
        <end position="256"/>
    </location>
</feature>
<evidence type="ECO:0000313" key="11">
    <source>
        <dbReference type="Proteomes" id="UP001566132"/>
    </source>
</evidence>
<sequence length="292" mass="32639">MKILVFCAFVCGLQGALSQTVTIEPEYTNPATNAIVFNIKKPVNLNCNISGETGQNVAVEWKKNGTLVSEIESLKNRFKTSHADITHSLTIHSGEYHDAGNWSCSALVNGISAASADIRLVTSINVRIKTDNINVVEEEKLRIECNVLGNPYPVLTWKIDTPNSRNNTNINADGRVEIQDYKDESGKEVENGVLIISNVNKQDRGVYSCIGTNKYWEKDQQISESMIRVKDKYAALWPFLGICAEVIVLCAIIIIYEKKRNKSELEESDTDQSPDQKNTPDHGKEANLRHRQ</sequence>
<dbReference type="AlphaFoldDB" id="A0ABD1EU71"/>
<evidence type="ECO:0000256" key="5">
    <source>
        <dbReference type="ARBA" id="ARBA00023319"/>
    </source>
</evidence>
<dbReference type="PANTHER" id="PTHR11640">
    <property type="entry name" value="NEPHRIN"/>
    <property type="match status" value="1"/>
</dbReference>
<evidence type="ECO:0000256" key="4">
    <source>
        <dbReference type="ARBA" id="ARBA00023180"/>
    </source>
</evidence>
<dbReference type="InterPro" id="IPR051275">
    <property type="entry name" value="Cell_adhesion_signaling"/>
</dbReference>
<evidence type="ECO:0000256" key="2">
    <source>
        <dbReference type="ARBA" id="ARBA00023136"/>
    </source>
</evidence>
<evidence type="ECO:0000256" key="8">
    <source>
        <dbReference type="SAM" id="SignalP"/>
    </source>
</evidence>
<dbReference type="InterPro" id="IPR013098">
    <property type="entry name" value="Ig_I-set"/>
</dbReference>
<evidence type="ECO:0000256" key="6">
    <source>
        <dbReference type="SAM" id="MobiDB-lite"/>
    </source>
</evidence>
<keyword evidence="8" id="KW-0732">Signal</keyword>
<feature type="domain" description="Ig-like" evidence="9">
    <location>
        <begin position="25"/>
        <end position="119"/>
    </location>
</feature>
<feature type="region of interest" description="Disordered" evidence="6">
    <location>
        <begin position="262"/>
        <end position="292"/>
    </location>
</feature>
<dbReference type="SUPFAM" id="SSF48726">
    <property type="entry name" value="Immunoglobulin"/>
    <property type="match status" value="2"/>
</dbReference>
<dbReference type="PANTHER" id="PTHR11640:SF164">
    <property type="entry name" value="MAM DOMAIN-CONTAINING GLYCOSYLPHOSPHATIDYLINOSITOL ANCHOR PROTEIN 1"/>
    <property type="match status" value="1"/>
</dbReference>
<evidence type="ECO:0000256" key="3">
    <source>
        <dbReference type="ARBA" id="ARBA00023157"/>
    </source>
</evidence>
<dbReference type="InterPro" id="IPR013783">
    <property type="entry name" value="Ig-like_fold"/>
</dbReference>
<gene>
    <name evidence="10" type="ORF">ABEB36_007346</name>
</gene>
<keyword evidence="4" id="KW-0325">Glycoprotein</keyword>
<keyword evidence="11" id="KW-1185">Reference proteome</keyword>
<dbReference type="EMBL" id="JBDJPC010000005">
    <property type="protein sequence ID" value="KAL1502160.1"/>
    <property type="molecule type" value="Genomic_DNA"/>
</dbReference>
<accession>A0ABD1EU71</accession>
<evidence type="ECO:0000259" key="9">
    <source>
        <dbReference type="PROSITE" id="PS50835"/>
    </source>
</evidence>
<feature type="compositionally biased region" description="Basic and acidic residues" evidence="6">
    <location>
        <begin position="278"/>
        <end position="292"/>
    </location>
</feature>
<feature type="signal peptide" evidence="8">
    <location>
        <begin position="1"/>
        <end position="18"/>
    </location>
</feature>
<dbReference type="Proteomes" id="UP001566132">
    <property type="component" value="Unassembled WGS sequence"/>
</dbReference>
<evidence type="ECO:0000313" key="10">
    <source>
        <dbReference type="EMBL" id="KAL1502160.1"/>
    </source>
</evidence>
<dbReference type="Pfam" id="PF13927">
    <property type="entry name" value="Ig_3"/>
    <property type="match status" value="1"/>
</dbReference>
<keyword evidence="5" id="KW-0393">Immunoglobulin domain</keyword>
<keyword evidence="2 7" id="KW-0472">Membrane</keyword>
<dbReference type="SMART" id="SM00409">
    <property type="entry name" value="IG"/>
    <property type="match status" value="2"/>
</dbReference>
<dbReference type="InterPro" id="IPR003599">
    <property type="entry name" value="Ig_sub"/>
</dbReference>
<feature type="chain" id="PRO_5044762477" description="Ig-like domain-containing protein" evidence="8">
    <location>
        <begin position="19"/>
        <end position="292"/>
    </location>
</feature>
<keyword evidence="7" id="KW-0812">Transmembrane</keyword>
<proteinExistence type="predicted"/>
<dbReference type="Gene3D" id="2.60.40.10">
    <property type="entry name" value="Immunoglobulins"/>
    <property type="match status" value="2"/>
</dbReference>
<comment type="subcellular location">
    <subcellularLocation>
        <location evidence="1">Membrane</location>
        <topology evidence="1">Single-pass type I membrane protein</topology>
    </subcellularLocation>
</comment>
<dbReference type="GO" id="GO:0016020">
    <property type="term" value="C:membrane"/>
    <property type="evidence" value="ECO:0007669"/>
    <property type="project" value="UniProtKB-SubCell"/>
</dbReference>
<evidence type="ECO:0000256" key="1">
    <source>
        <dbReference type="ARBA" id="ARBA00004479"/>
    </source>
</evidence>
<name>A0ABD1EU71_HYPHA</name>